<proteinExistence type="predicted"/>
<evidence type="ECO:0000313" key="1">
    <source>
        <dbReference type="EMBL" id="MFB9098963.1"/>
    </source>
</evidence>
<sequence length="142" mass="16759">MNRYLFFIVLFLIVACIDKKKEHQIKAKITDLIDIGHSDYTLIRDDLYSDANRNLYLKSLNNEDVENTYYVWINDVFCDRCFVRTENGIDSSTELKDLVDVKTFHFDSTDEIRGGTIYADKNYSYFHKWMADGGTIILMEKR</sequence>
<dbReference type="PROSITE" id="PS51257">
    <property type="entry name" value="PROKAR_LIPOPROTEIN"/>
    <property type="match status" value="1"/>
</dbReference>
<evidence type="ECO:0008006" key="3">
    <source>
        <dbReference type="Google" id="ProtNLM"/>
    </source>
</evidence>
<reference evidence="1 2" key="1">
    <citation type="submission" date="2024-09" db="EMBL/GenBank/DDBJ databases">
        <authorList>
            <person name="Sun Q."/>
            <person name="Mori K."/>
        </authorList>
    </citation>
    <scope>NUCLEOTIDE SEQUENCE [LARGE SCALE GENOMIC DNA]</scope>
    <source>
        <strain evidence="1 2">CECT 7955</strain>
    </source>
</reference>
<comment type="caution">
    <text evidence="1">The sequence shown here is derived from an EMBL/GenBank/DDBJ whole genome shotgun (WGS) entry which is preliminary data.</text>
</comment>
<accession>A0ABV5GU99</accession>
<gene>
    <name evidence="1" type="ORF">ACFFVF_20840</name>
</gene>
<protein>
    <recommendedName>
        <fullName evidence="3">Lipoprotein</fullName>
    </recommendedName>
</protein>
<evidence type="ECO:0000313" key="2">
    <source>
        <dbReference type="Proteomes" id="UP001589607"/>
    </source>
</evidence>
<organism evidence="1 2">
    <name type="scientific">Flavobacterium jumunjinense</name>
    <dbReference type="NCBI Taxonomy" id="998845"/>
    <lineage>
        <taxon>Bacteria</taxon>
        <taxon>Pseudomonadati</taxon>
        <taxon>Bacteroidota</taxon>
        <taxon>Flavobacteriia</taxon>
        <taxon>Flavobacteriales</taxon>
        <taxon>Flavobacteriaceae</taxon>
        <taxon>Flavobacterium</taxon>
    </lineage>
</organism>
<dbReference type="EMBL" id="JBHMEY010000097">
    <property type="protein sequence ID" value="MFB9098963.1"/>
    <property type="molecule type" value="Genomic_DNA"/>
</dbReference>
<dbReference type="RefSeq" id="WP_236456842.1">
    <property type="nucleotide sequence ID" value="NZ_CBCSGE010000030.1"/>
</dbReference>
<name>A0ABV5GU99_9FLAO</name>
<keyword evidence="2" id="KW-1185">Reference proteome</keyword>
<dbReference type="Proteomes" id="UP001589607">
    <property type="component" value="Unassembled WGS sequence"/>
</dbReference>